<gene>
    <name evidence="2" type="ORF">METZ01_LOCUS223047</name>
</gene>
<feature type="transmembrane region" description="Helical" evidence="1">
    <location>
        <begin position="36"/>
        <end position="63"/>
    </location>
</feature>
<dbReference type="InterPro" id="IPR010380">
    <property type="entry name" value="DUF975"/>
</dbReference>
<dbReference type="EMBL" id="UINC01053550">
    <property type="protein sequence ID" value="SVB70193.1"/>
    <property type="molecule type" value="Genomic_DNA"/>
</dbReference>
<evidence type="ECO:0000256" key="1">
    <source>
        <dbReference type="SAM" id="Phobius"/>
    </source>
</evidence>
<reference evidence="2" key="1">
    <citation type="submission" date="2018-05" db="EMBL/GenBank/DDBJ databases">
        <authorList>
            <person name="Lanie J.A."/>
            <person name="Ng W.-L."/>
            <person name="Kazmierczak K.M."/>
            <person name="Andrzejewski T.M."/>
            <person name="Davidsen T.M."/>
            <person name="Wayne K.J."/>
            <person name="Tettelin H."/>
            <person name="Glass J.I."/>
            <person name="Rusch D."/>
            <person name="Podicherti R."/>
            <person name="Tsui H.-C.T."/>
            <person name="Winkler M.E."/>
        </authorList>
    </citation>
    <scope>NUCLEOTIDE SEQUENCE</scope>
</reference>
<evidence type="ECO:0000313" key="2">
    <source>
        <dbReference type="EMBL" id="SVB70193.1"/>
    </source>
</evidence>
<feature type="transmembrane region" description="Helical" evidence="1">
    <location>
        <begin position="149"/>
        <end position="177"/>
    </location>
</feature>
<sequence length="203" mass="22334">VSDNIIPPEDLNIEKIFQDAFKTMVDQIVACIVNTILVGVSCVFLGITVIGLLAIPAVIGGYVESMIRMARGEKVGIGDFFKTGFNRFGTLLGASILSFLGIVIGFICLIIPGIYLMIRWYFLYQVIVDRDASVFESFKQSADMVTGQFWIILTLVILITVIQAIGGTIVVGTLVTIPYTSLLTAHFYLVLNRENTEQVEIIT</sequence>
<feature type="transmembrane region" description="Helical" evidence="1">
    <location>
        <begin position="91"/>
        <end position="118"/>
    </location>
</feature>
<keyword evidence="1" id="KW-0812">Transmembrane</keyword>
<organism evidence="2">
    <name type="scientific">marine metagenome</name>
    <dbReference type="NCBI Taxonomy" id="408172"/>
    <lineage>
        <taxon>unclassified sequences</taxon>
        <taxon>metagenomes</taxon>
        <taxon>ecological metagenomes</taxon>
    </lineage>
</organism>
<name>A0A382G6J2_9ZZZZ</name>
<dbReference type="PANTHER" id="PTHR40076">
    <property type="entry name" value="MEMBRANE PROTEIN-RELATED"/>
    <property type="match status" value="1"/>
</dbReference>
<feature type="non-terminal residue" evidence="2">
    <location>
        <position position="1"/>
    </location>
</feature>
<keyword evidence="1" id="KW-1133">Transmembrane helix</keyword>
<proteinExistence type="predicted"/>
<keyword evidence="1" id="KW-0472">Membrane</keyword>
<dbReference type="AlphaFoldDB" id="A0A382G6J2"/>
<evidence type="ECO:0008006" key="3">
    <source>
        <dbReference type="Google" id="ProtNLM"/>
    </source>
</evidence>
<dbReference type="PANTHER" id="PTHR40076:SF1">
    <property type="entry name" value="MEMBRANE PROTEIN"/>
    <property type="match status" value="1"/>
</dbReference>
<protein>
    <recommendedName>
        <fullName evidence="3">Glycerophosphoryl diester phosphodiesterase membrane domain-containing protein</fullName>
    </recommendedName>
</protein>
<accession>A0A382G6J2</accession>